<protein>
    <submittedName>
        <fullName evidence="1">Unannotated protein</fullName>
    </submittedName>
</protein>
<sequence length="221" mass="25025">MPGVDRNPNAGHGDLKVRKFQNLARFVAEFLFFIGFAATIVDQFSGKRNDVVSDRSRKLFGSREIDCGSRHRECRRTFTDLADLIVEFRRTCEASAGDGLECRDGKRAQASFNIKRLQHRHRDHGRAIRIGNDVLRDGVERVSVHFRHDERNVGIHAPGRGVIDDDGTRFSNPRCECQRRTTTCREHDDVEAGVVGCLGIFDLDFGIGPRQTTASRTSRRE</sequence>
<proteinExistence type="predicted"/>
<gene>
    <name evidence="1" type="ORF">UFOPK1827_00951</name>
</gene>
<dbReference type="AlphaFoldDB" id="A0A6J6H0G2"/>
<organism evidence="1">
    <name type="scientific">freshwater metagenome</name>
    <dbReference type="NCBI Taxonomy" id="449393"/>
    <lineage>
        <taxon>unclassified sequences</taxon>
        <taxon>metagenomes</taxon>
        <taxon>ecological metagenomes</taxon>
    </lineage>
</organism>
<reference evidence="1" key="1">
    <citation type="submission" date="2020-05" db="EMBL/GenBank/DDBJ databases">
        <authorList>
            <person name="Chiriac C."/>
            <person name="Salcher M."/>
            <person name="Ghai R."/>
            <person name="Kavagutti S V."/>
        </authorList>
    </citation>
    <scope>NUCLEOTIDE SEQUENCE</scope>
</reference>
<name>A0A6J6H0G2_9ZZZZ</name>
<dbReference type="EMBL" id="CAEZUO010000037">
    <property type="protein sequence ID" value="CAB4605763.1"/>
    <property type="molecule type" value="Genomic_DNA"/>
</dbReference>
<accession>A0A6J6H0G2</accession>
<evidence type="ECO:0000313" key="1">
    <source>
        <dbReference type="EMBL" id="CAB4605763.1"/>
    </source>
</evidence>